<evidence type="ECO:0000313" key="5">
    <source>
        <dbReference type="Proteomes" id="UP000321392"/>
    </source>
</evidence>
<feature type="domain" description="UspA" evidence="1">
    <location>
        <begin position="1"/>
        <end position="33"/>
    </location>
</feature>
<dbReference type="AlphaFoldDB" id="A0A562PP50"/>
<keyword evidence="4" id="KW-1185">Reference proteome</keyword>
<reference evidence="3" key="3">
    <citation type="submission" date="2019-07" db="EMBL/GenBank/DDBJ databases">
        <authorList>
            <person name="Whitman W."/>
            <person name="Huntemann M."/>
            <person name="Clum A."/>
            <person name="Pillay M."/>
            <person name="Palaniappan K."/>
            <person name="Varghese N."/>
            <person name="Mikhailova N."/>
            <person name="Stamatis D."/>
            <person name="Reddy T."/>
            <person name="Daum C."/>
            <person name="Shapiro N."/>
            <person name="Ivanova N."/>
            <person name="Kyrpides N."/>
            <person name="Woyke T."/>
        </authorList>
    </citation>
    <scope>NUCLEOTIDE SEQUENCE</scope>
    <source>
        <strain evidence="3">CGMCC 1.5380</strain>
    </source>
</reference>
<reference evidence="3 5" key="1">
    <citation type="journal article" date="2015" name="Stand. Genomic Sci.">
        <title>Genomic Encyclopedia of Bacterial and Archaeal Type Strains, Phase III: the genomes of soil and plant-associated and newly described type strains.</title>
        <authorList>
            <person name="Whitman W.B."/>
            <person name="Woyke T."/>
            <person name="Klenk H.P."/>
            <person name="Zhou Y."/>
            <person name="Lilburn T.G."/>
            <person name="Beck B.J."/>
            <person name="De Vos P."/>
            <person name="Vandamme P."/>
            <person name="Eisen J.A."/>
            <person name="Garrity G."/>
            <person name="Hugenholtz P."/>
            <person name="Kyrpides N.C."/>
        </authorList>
    </citation>
    <scope>NUCLEOTIDE SEQUENCE [LARGE SCALE GENOMIC DNA]</scope>
    <source>
        <strain evidence="3 5">CGMCC 1.5380</strain>
    </source>
</reference>
<dbReference type="EMBL" id="QQBA01000010">
    <property type="protein sequence ID" value="RDI52493.1"/>
    <property type="molecule type" value="Genomic_DNA"/>
</dbReference>
<reference evidence="2 4" key="2">
    <citation type="submission" date="2018-07" db="EMBL/GenBank/DDBJ databases">
        <title>Genomic Encyclopedia of Type Strains, Phase IV (KMG-IV): sequencing the most valuable type-strain genomes for metagenomic binning, comparative biology and taxonomic classification.</title>
        <authorList>
            <person name="Goeker M."/>
        </authorList>
    </citation>
    <scope>NUCLEOTIDE SEQUENCE [LARGE SCALE GENOMIC DNA]</scope>
    <source>
        <strain evidence="2 4">DSM 19728</strain>
    </source>
</reference>
<evidence type="ECO:0000259" key="1">
    <source>
        <dbReference type="Pfam" id="PF00582"/>
    </source>
</evidence>
<evidence type="ECO:0000313" key="3">
    <source>
        <dbReference type="EMBL" id="TWI46241.1"/>
    </source>
</evidence>
<dbReference type="Gene3D" id="3.40.50.12370">
    <property type="match status" value="1"/>
</dbReference>
<gene>
    <name evidence="2" type="ORF">DFR66_11072</name>
    <name evidence="3" type="ORF">IQ02_02073</name>
</gene>
<protein>
    <submittedName>
        <fullName evidence="3">Universal stress protein family protein</fullName>
    </submittedName>
</protein>
<dbReference type="Proteomes" id="UP000321392">
    <property type="component" value="Unassembled WGS sequence"/>
</dbReference>
<dbReference type="InterPro" id="IPR006016">
    <property type="entry name" value="UspA"/>
</dbReference>
<dbReference type="EMBL" id="VLKX01000010">
    <property type="protein sequence ID" value="TWI46241.1"/>
    <property type="molecule type" value="Genomic_DNA"/>
</dbReference>
<name>A0A562PP50_9FLAO</name>
<dbReference type="OrthoDB" id="9788959at2"/>
<organism evidence="3 5">
    <name type="scientific">Flavobacterium glaciei</name>
    <dbReference type="NCBI Taxonomy" id="386300"/>
    <lineage>
        <taxon>Bacteria</taxon>
        <taxon>Pseudomonadati</taxon>
        <taxon>Bacteroidota</taxon>
        <taxon>Flavobacteriia</taxon>
        <taxon>Flavobacteriales</taxon>
        <taxon>Flavobacteriaceae</taxon>
        <taxon>Flavobacterium</taxon>
    </lineage>
</organism>
<dbReference type="Proteomes" id="UP000254518">
    <property type="component" value="Unassembled WGS sequence"/>
</dbReference>
<comment type="caution">
    <text evidence="3">The sequence shown here is derived from an EMBL/GenBank/DDBJ whole genome shotgun (WGS) entry which is preliminary data.</text>
</comment>
<proteinExistence type="predicted"/>
<dbReference type="SUPFAM" id="SSF52402">
    <property type="entry name" value="Adenine nucleotide alpha hydrolases-like"/>
    <property type="match status" value="2"/>
</dbReference>
<dbReference type="RefSeq" id="WP_114754700.1">
    <property type="nucleotide sequence ID" value="NZ_QQBA01000010.1"/>
</dbReference>
<evidence type="ECO:0000313" key="4">
    <source>
        <dbReference type="Proteomes" id="UP000254518"/>
    </source>
</evidence>
<accession>A0A562PP50</accession>
<sequence>MGTSGASGLKEQLIGSFTAEVMTKAPCPVLAIPNKYKFRIPKKIMYATNYTQKDNKVLEVLLKFNEVFNASINILHVDWGITLFTADEDYEKYKKSIQNHFKDFEFTFNHTAGKDISKTILEETLLDKTEILVMNPLKRKGMWNRIFEKSVTKKIAYHVPFPLLTIPMK</sequence>
<dbReference type="CDD" id="cd00293">
    <property type="entry name" value="USP-like"/>
    <property type="match status" value="1"/>
</dbReference>
<evidence type="ECO:0000313" key="2">
    <source>
        <dbReference type="EMBL" id="RDI52493.1"/>
    </source>
</evidence>
<dbReference type="Pfam" id="PF00582">
    <property type="entry name" value="Usp"/>
    <property type="match status" value="1"/>
</dbReference>